<keyword evidence="6 13" id="KW-0732">Signal</keyword>
<dbReference type="AlphaFoldDB" id="A0ABD5CL20"/>
<keyword evidence="5 11" id="KW-0812">Transmembrane</keyword>
<proteinExistence type="inferred from homology"/>
<dbReference type="Pfam" id="PF07715">
    <property type="entry name" value="Plug"/>
    <property type="match status" value="1"/>
</dbReference>
<keyword evidence="8 11" id="KW-0472">Membrane</keyword>
<accession>A0ABD5CL20</accession>
<dbReference type="EMBL" id="JAVIZN010000002">
    <property type="protein sequence ID" value="MDR6205922.1"/>
    <property type="molecule type" value="Genomic_DNA"/>
</dbReference>
<evidence type="ECO:0000256" key="11">
    <source>
        <dbReference type="PROSITE-ProRule" id="PRU01360"/>
    </source>
</evidence>
<evidence type="ECO:0000256" key="9">
    <source>
        <dbReference type="ARBA" id="ARBA00023170"/>
    </source>
</evidence>
<dbReference type="InterPro" id="IPR037066">
    <property type="entry name" value="Plug_dom_sf"/>
</dbReference>
<evidence type="ECO:0000256" key="10">
    <source>
        <dbReference type="ARBA" id="ARBA00023237"/>
    </source>
</evidence>
<feature type="domain" description="TonB-dependent receptor plug" evidence="15">
    <location>
        <begin position="77"/>
        <end position="188"/>
    </location>
</feature>
<dbReference type="RefSeq" id="WP_029966286.1">
    <property type="nucleotide sequence ID" value="NZ_ATXV01000001.1"/>
</dbReference>
<dbReference type="GO" id="GO:0009279">
    <property type="term" value="C:cell outer membrane"/>
    <property type="evidence" value="ECO:0007669"/>
    <property type="project" value="UniProtKB-SubCell"/>
</dbReference>
<dbReference type="Gene3D" id="2.40.170.20">
    <property type="entry name" value="TonB-dependent receptor, beta-barrel domain"/>
    <property type="match status" value="1"/>
</dbReference>
<evidence type="ECO:0000259" key="15">
    <source>
        <dbReference type="Pfam" id="PF07715"/>
    </source>
</evidence>
<organism evidence="16 17">
    <name type="scientific">Paraburkholderia graminis</name>
    <dbReference type="NCBI Taxonomy" id="60548"/>
    <lineage>
        <taxon>Bacteria</taxon>
        <taxon>Pseudomonadati</taxon>
        <taxon>Pseudomonadota</taxon>
        <taxon>Betaproteobacteria</taxon>
        <taxon>Burkholderiales</taxon>
        <taxon>Burkholderiaceae</taxon>
        <taxon>Paraburkholderia</taxon>
    </lineage>
</organism>
<comment type="caution">
    <text evidence="16">The sequence shown here is derived from an EMBL/GenBank/DDBJ whole genome shotgun (WGS) entry which is preliminary data.</text>
</comment>
<evidence type="ECO:0000256" key="2">
    <source>
        <dbReference type="ARBA" id="ARBA00009810"/>
    </source>
</evidence>
<evidence type="ECO:0000259" key="14">
    <source>
        <dbReference type="Pfam" id="PF00593"/>
    </source>
</evidence>
<dbReference type="PROSITE" id="PS52016">
    <property type="entry name" value="TONB_DEPENDENT_REC_3"/>
    <property type="match status" value="1"/>
</dbReference>
<keyword evidence="7 12" id="KW-0798">TonB box</keyword>
<protein>
    <submittedName>
        <fullName evidence="16">Outer membrane receptor protein involved in Fe transport</fullName>
    </submittedName>
</protein>
<feature type="chain" id="PRO_5044842678" evidence="13">
    <location>
        <begin position="38"/>
        <end position="684"/>
    </location>
</feature>
<dbReference type="InterPro" id="IPR039426">
    <property type="entry name" value="TonB-dep_rcpt-like"/>
</dbReference>
<gene>
    <name evidence="16" type="ORF">QF025_004642</name>
</gene>
<evidence type="ECO:0000256" key="8">
    <source>
        <dbReference type="ARBA" id="ARBA00023136"/>
    </source>
</evidence>
<sequence length="684" mass="74429">MAPITRASYSACYSLTHRLVVYSVAGLATLCSPAAFADNEPAASGTSVSDTAELAAMPLEALMQVTVNTASRFDQSVTDAPAAVVALTAEDIREFGWRTLADALASLPGLYVTNDRSYQYLGARGFQRPGDYNSRFLLLIDGIRTNDGVYGQAPIGSDFPLDMDLVKRIEYVPGPGSSMYGANALFGVINVITKSGSDLAGAEAAVAAGSFGEKKARASYGWHGAHGADILLSATAYGRNGEDLYYPEFDTPDQNHGVAHRLDYDRAQDFLARAAYGDFRFSFIYGNRTKGIPDAPYDAVFNAPFSVSDTHSYADLTYQHALSDGVMLASQLYWGRYDYRMPAIDGPAPYVVNIDGSHALWYGADVHATISSLAKHRIVVGADFARDARLNQYNYNVDPYSQMLDDHHSGNRAGVYVEDEITLPWNFTLNAGLRYDQQTSAGGNLSPRIGLIYKLTPRDTFKLLYGQAYRAPNAYEMYYAISGPDGQLGNRSLKAEHIATTELVYERALFTTARATLSLFQYDARDLISQTLDESSGLFIFRNVSRASARGAELAYEQRVAGARVRASYSYQIAHDSNTGASLQNSPRHLGKLNLAVPFFANALMTGLEVQCTSSRLAAAGDAGGFCLANLTLSSRRLVRGADLSFSIYNLTDKRYADPVGPGFTQETVAQQGRTFLFKAVYGF</sequence>
<evidence type="ECO:0000256" key="6">
    <source>
        <dbReference type="ARBA" id="ARBA00022729"/>
    </source>
</evidence>
<dbReference type="Pfam" id="PF00593">
    <property type="entry name" value="TonB_dep_Rec_b-barrel"/>
    <property type="match status" value="1"/>
</dbReference>
<feature type="domain" description="TonB-dependent receptor-like beta-barrel" evidence="14">
    <location>
        <begin position="255"/>
        <end position="651"/>
    </location>
</feature>
<evidence type="ECO:0000256" key="1">
    <source>
        <dbReference type="ARBA" id="ARBA00004571"/>
    </source>
</evidence>
<keyword evidence="3 11" id="KW-0813">Transport</keyword>
<evidence type="ECO:0000256" key="3">
    <source>
        <dbReference type="ARBA" id="ARBA00022448"/>
    </source>
</evidence>
<dbReference type="PANTHER" id="PTHR30069:SF29">
    <property type="entry name" value="HEMOGLOBIN AND HEMOGLOBIN-HAPTOGLOBIN-BINDING PROTEIN 1-RELATED"/>
    <property type="match status" value="1"/>
</dbReference>
<dbReference type="InterPro" id="IPR000531">
    <property type="entry name" value="Beta-barrel_TonB"/>
</dbReference>
<evidence type="ECO:0000256" key="7">
    <source>
        <dbReference type="ARBA" id="ARBA00023077"/>
    </source>
</evidence>
<keyword evidence="9 16" id="KW-0675">Receptor</keyword>
<evidence type="ECO:0000256" key="4">
    <source>
        <dbReference type="ARBA" id="ARBA00022452"/>
    </source>
</evidence>
<comment type="subcellular location">
    <subcellularLocation>
        <location evidence="1 11">Cell outer membrane</location>
        <topology evidence="1 11">Multi-pass membrane protein</topology>
    </subcellularLocation>
</comment>
<keyword evidence="10 11" id="KW-0998">Cell outer membrane</keyword>
<dbReference type="InterPro" id="IPR036942">
    <property type="entry name" value="Beta-barrel_TonB_sf"/>
</dbReference>
<evidence type="ECO:0000256" key="13">
    <source>
        <dbReference type="SAM" id="SignalP"/>
    </source>
</evidence>
<dbReference type="InterPro" id="IPR012910">
    <property type="entry name" value="Plug_dom"/>
</dbReference>
<dbReference type="Proteomes" id="UP001245184">
    <property type="component" value="Unassembled WGS sequence"/>
</dbReference>
<evidence type="ECO:0000313" key="16">
    <source>
        <dbReference type="EMBL" id="MDR6205922.1"/>
    </source>
</evidence>
<reference evidence="16 17" key="1">
    <citation type="submission" date="2023-08" db="EMBL/GenBank/DDBJ databases">
        <title>Genome sequencing of plant associated microbes to promote plant fitness in Sorghum bicolor and Oryza sativa.</title>
        <authorList>
            <person name="Coleman-Derr D."/>
        </authorList>
    </citation>
    <scope>NUCLEOTIDE SEQUENCE [LARGE SCALE GENOMIC DNA]</scope>
    <source>
        <strain evidence="16 17">SLBN-33</strain>
    </source>
</reference>
<dbReference type="CDD" id="cd01347">
    <property type="entry name" value="ligand_gated_channel"/>
    <property type="match status" value="1"/>
</dbReference>
<evidence type="ECO:0000256" key="5">
    <source>
        <dbReference type="ARBA" id="ARBA00022692"/>
    </source>
</evidence>
<comment type="similarity">
    <text evidence="2 11 12">Belongs to the TonB-dependent receptor family.</text>
</comment>
<evidence type="ECO:0000313" key="17">
    <source>
        <dbReference type="Proteomes" id="UP001245184"/>
    </source>
</evidence>
<evidence type="ECO:0000256" key="12">
    <source>
        <dbReference type="RuleBase" id="RU003357"/>
    </source>
</evidence>
<feature type="signal peptide" evidence="13">
    <location>
        <begin position="1"/>
        <end position="37"/>
    </location>
</feature>
<keyword evidence="4 11" id="KW-1134">Transmembrane beta strand</keyword>
<dbReference type="PANTHER" id="PTHR30069">
    <property type="entry name" value="TONB-DEPENDENT OUTER MEMBRANE RECEPTOR"/>
    <property type="match status" value="1"/>
</dbReference>
<name>A0ABD5CL20_9BURK</name>
<dbReference type="Gene3D" id="2.170.130.10">
    <property type="entry name" value="TonB-dependent receptor, plug domain"/>
    <property type="match status" value="1"/>
</dbReference>
<dbReference type="SUPFAM" id="SSF56935">
    <property type="entry name" value="Porins"/>
    <property type="match status" value="1"/>
</dbReference>